<reference evidence="2 3" key="1">
    <citation type="submission" date="2017-12" db="EMBL/GenBank/DDBJ databases">
        <title>Comparative genomics of Botrytis spp.</title>
        <authorList>
            <person name="Valero-Jimenez C.A."/>
            <person name="Tapia P."/>
            <person name="Veloso J."/>
            <person name="Silva-Moreno E."/>
            <person name="Staats M."/>
            <person name="Valdes J.H."/>
            <person name="Van Kan J.A.L."/>
        </authorList>
    </citation>
    <scope>NUCLEOTIDE SEQUENCE [LARGE SCALE GENOMIC DNA]</scope>
    <source>
        <strain evidence="2 3">MUCL3349</strain>
    </source>
</reference>
<accession>A0A4Z1KI75</accession>
<protein>
    <submittedName>
        <fullName evidence="2">Uncharacterized protein</fullName>
    </submittedName>
</protein>
<evidence type="ECO:0000313" key="3">
    <source>
        <dbReference type="Proteomes" id="UP000297280"/>
    </source>
</evidence>
<feature type="transmembrane region" description="Helical" evidence="1">
    <location>
        <begin position="43"/>
        <end position="71"/>
    </location>
</feature>
<keyword evidence="1" id="KW-0472">Membrane</keyword>
<keyword evidence="1" id="KW-0812">Transmembrane</keyword>
<sequence length="210" mass="23586">MALDARWAILHASKRNLYELDLTLHADSLMDVGKLAFVSKRPIVFGVAILWLVFNIFVQAAIAAIGLTYGFDTSTESYLFTPGNVTVPDMKHFSNSIKPQIQDEQITAHAYGGLAWNFGIGTSIEDLPIHKDIYQGLTSNHRIWQDQPNNKMVLVFTESSSSAPTQKTGSLSVYTNRTLEMHYSCSSYETHFDNETNDFYINKPDIIASR</sequence>
<organism evidence="2 3">
    <name type="scientific">Botrytis porri</name>
    <dbReference type="NCBI Taxonomy" id="87229"/>
    <lineage>
        <taxon>Eukaryota</taxon>
        <taxon>Fungi</taxon>
        <taxon>Dikarya</taxon>
        <taxon>Ascomycota</taxon>
        <taxon>Pezizomycotina</taxon>
        <taxon>Leotiomycetes</taxon>
        <taxon>Helotiales</taxon>
        <taxon>Sclerotiniaceae</taxon>
        <taxon>Botrytis</taxon>
    </lineage>
</organism>
<gene>
    <name evidence="2" type="ORF">BPOR_0419g00110</name>
</gene>
<evidence type="ECO:0000256" key="1">
    <source>
        <dbReference type="SAM" id="Phobius"/>
    </source>
</evidence>
<dbReference type="AlphaFoldDB" id="A0A4Z1KI75"/>
<keyword evidence="1" id="KW-1133">Transmembrane helix</keyword>
<proteinExistence type="predicted"/>
<dbReference type="EMBL" id="PQXO01000418">
    <property type="protein sequence ID" value="TGO85220.1"/>
    <property type="molecule type" value="Genomic_DNA"/>
</dbReference>
<name>A0A4Z1KI75_9HELO</name>
<evidence type="ECO:0000313" key="2">
    <source>
        <dbReference type="EMBL" id="TGO85220.1"/>
    </source>
</evidence>
<keyword evidence="3" id="KW-1185">Reference proteome</keyword>
<dbReference type="Proteomes" id="UP000297280">
    <property type="component" value="Unassembled WGS sequence"/>
</dbReference>
<comment type="caution">
    <text evidence="2">The sequence shown here is derived from an EMBL/GenBank/DDBJ whole genome shotgun (WGS) entry which is preliminary data.</text>
</comment>